<dbReference type="PROSITE" id="PS00397">
    <property type="entry name" value="RECOMBINASES_1"/>
    <property type="match status" value="1"/>
</dbReference>
<dbReference type="GO" id="GO:0000150">
    <property type="term" value="F:DNA strand exchange activity"/>
    <property type="evidence" value="ECO:0007669"/>
    <property type="project" value="InterPro"/>
</dbReference>
<dbReference type="AlphaFoldDB" id="A0A843R1A2"/>
<dbReference type="EMBL" id="WHJL01000002">
    <property type="protein sequence ID" value="MPQ34477.1"/>
    <property type="molecule type" value="Genomic_DNA"/>
</dbReference>
<dbReference type="PROSITE" id="PS51737">
    <property type="entry name" value="RECOMBINASE_DNA_BIND"/>
    <property type="match status" value="1"/>
</dbReference>
<comment type="caution">
    <text evidence="8">The sequence shown here is derived from an EMBL/GenBank/DDBJ whole genome shotgun (WGS) entry which is preliminary data.</text>
</comment>
<evidence type="ECO:0000256" key="4">
    <source>
        <dbReference type="PIRSR" id="PIRSR606118-50"/>
    </source>
</evidence>
<dbReference type="Pfam" id="PF13408">
    <property type="entry name" value="Zn_ribbon_recom"/>
    <property type="match status" value="1"/>
</dbReference>
<dbReference type="PANTHER" id="PTHR30461">
    <property type="entry name" value="DNA-INVERTASE FROM LAMBDOID PROPHAGE"/>
    <property type="match status" value="1"/>
</dbReference>
<dbReference type="InterPro" id="IPR006119">
    <property type="entry name" value="Resolv_N"/>
</dbReference>
<feature type="domain" description="Recombinase" evidence="7">
    <location>
        <begin position="159"/>
        <end position="262"/>
    </location>
</feature>
<dbReference type="PROSITE" id="PS51736">
    <property type="entry name" value="RECOMBINASES_3"/>
    <property type="match status" value="1"/>
</dbReference>
<dbReference type="InterPro" id="IPR025827">
    <property type="entry name" value="Zn_ribbon_recom_dom"/>
</dbReference>
<evidence type="ECO:0000313" key="9">
    <source>
        <dbReference type="Proteomes" id="UP000466799"/>
    </source>
</evidence>
<evidence type="ECO:0000256" key="1">
    <source>
        <dbReference type="ARBA" id="ARBA00022908"/>
    </source>
</evidence>
<dbReference type="PANTHER" id="PTHR30461:SF23">
    <property type="entry name" value="DNA RECOMBINASE-RELATED"/>
    <property type="match status" value="1"/>
</dbReference>
<keyword evidence="1" id="KW-0229">DNA integration</keyword>
<dbReference type="Pfam" id="PF00239">
    <property type="entry name" value="Resolvase"/>
    <property type="match status" value="1"/>
</dbReference>
<protein>
    <submittedName>
        <fullName evidence="8">Recombinase family protein</fullName>
    </submittedName>
</protein>
<keyword evidence="3" id="KW-0233">DNA recombination</keyword>
<dbReference type="RefSeq" id="WP_152728114.1">
    <property type="nucleotide sequence ID" value="NZ_JARXOE010000055.1"/>
</dbReference>
<dbReference type="CDD" id="cd03768">
    <property type="entry name" value="SR_ResInv"/>
    <property type="match status" value="1"/>
</dbReference>
<proteinExistence type="predicted"/>
<gene>
    <name evidence="8" type="ORF">GC247_00720</name>
</gene>
<dbReference type="Pfam" id="PF07508">
    <property type="entry name" value="Recombinase"/>
    <property type="match status" value="1"/>
</dbReference>
<sequence>MSVAIYVRVSTLEQAESGYSIGEQTEKLKSYCKIKDWDIAKIYTDPGYSGSSLDRPAIQALISDCKAGFFDAVLVYKLDRLSRSQKDTLYLIEDVFNANNIHFMSLSENFDTSTPFGKAMIGLLSVFAQLEREQIKERMQMGKLGRAKAGKISAWANVPFGYVKNKDTYDIDPLRSGIVKRIYKDYLSGKSITRIMQDLNQEGHIGKDALWSYRTVRQVLDNETYTGRTKYRGQVFNGLHKSIITKDDWDEVQRLLKIRQLDQAKKSNNPRPFQARYMLSGLLKCAYCGSTLAIAKSHTKDGPLWRYVCPSHNVRKYRNGGSAAHYRIAPINCKFKFKYMSELESAVIHEVKKIALNPSAVISSQDDQPEIDKAAIKAQLKKIKRQQDKLVDLYLLSDDLDVDQLHKRADQLKEQAAALRAQLKPSDKNLESFKKTVKDAKEIEKLDYEHQKTIVKMLIDHVNVGNDGINIFWKI</sequence>
<keyword evidence="2" id="KW-0238">DNA-binding</keyword>
<name>A0A843R1A2_LIMFE</name>
<evidence type="ECO:0000259" key="7">
    <source>
        <dbReference type="PROSITE" id="PS51737"/>
    </source>
</evidence>
<dbReference type="Gene3D" id="3.90.1750.20">
    <property type="entry name" value="Putative Large Serine Recombinase, Chain B, Domain 2"/>
    <property type="match status" value="1"/>
</dbReference>
<dbReference type="InterPro" id="IPR036162">
    <property type="entry name" value="Resolvase-like_N_sf"/>
</dbReference>
<dbReference type="InterPro" id="IPR050639">
    <property type="entry name" value="SSR_resolvase"/>
</dbReference>
<accession>A0A843R1A2</accession>
<dbReference type="SUPFAM" id="SSF53041">
    <property type="entry name" value="Resolvase-like"/>
    <property type="match status" value="1"/>
</dbReference>
<evidence type="ECO:0000256" key="3">
    <source>
        <dbReference type="ARBA" id="ARBA00023172"/>
    </source>
</evidence>
<evidence type="ECO:0000256" key="5">
    <source>
        <dbReference type="PROSITE-ProRule" id="PRU10137"/>
    </source>
</evidence>
<reference evidence="8 9" key="1">
    <citation type="submission" date="2019-10" db="EMBL/GenBank/DDBJ databases">
        <title>Genome Sequencing and assembly of Lactobacillus fermentum I2, a lactic acid bacteria.</title>
        <authorList>
            <person name="Lopes L.S."/>
            <person name="Persinoti G.F."/>
            <person name="Riano-Pachon D.M."/>
            <person name="Labate C.A."/>
        </authorList>
    </citation>
    <scope>NUCLEOTIDE SEQUENCE [LARGE SCALE GENOMIC DNA]</scope>
    <source>
        <strain evidence="8 9">I2</strain>
    </source>
</reference>
<evidence type="ECO:0000313" key="8">
    <source>
        <dbReference type="EMBL" id="MPQ34477.1"/>
    </source>
</evidence>
<evidence type="ECO:0000259" key="6">
    <source>
        <dbReference type="PROSITE" id="PS51736"/>
    </source>
</evidence>
<dbReference type="Gene3D" id="3.40.50.1390">
    <property type="entry name" value="Resolvase, N-terminal catalytic domain"/>
    <property type="match status" value="1"/>
</dbReference>
<dbReference type="InterPro" id="IPR038109">
    <property type="entry name" value="DNA_bind_recomb_sf"/>
</dbReference>
<dbReference type="Proteomes" id="UP000466799">
    <property type="component" value="Unassembled WGS sequence"/>
</dbReference>
<dbReference type="GO" id="GO:0015074">
    <property type="term" value="P:DNA integration"/>
    <property type="evidence" value="ECO:0007669"/>
    <property type="project" value="UniProtKB-KW"/>
</dbReference>
<dbReference type="InterPro" id="IPR011109">
    <property type="entry name" value="DNA_bind_recombinase_dom"/>
</dbReference>
<dbReference type="GO" id="GO:0003677">
    <property type="term" value="F:DNA binding"/>
    <property type="evidence" value="ECO:0007669"/>
    <property type="project" value="UniProtKB-KW"/>
</dbReference>
<feature type="active site" description="O-(5'-phospho-DNA)-serine intermediate" evidence="4 5">
    <location>
        <position position="10"/>
    </location>
</feature>
<feature type="domain" description="Resolvase/invertase-type recombinase catalytic" evidence="6">
    <location>
        <begin position="2"/>
        <end position="150"/>
    </location>
</feature>
<organism evidence="8 9">
    <name type="scientific">Limosilactobacillus fermentum</name>
    <name type="common">Lactobacillus fermentum</name>
    <dbReference type="NCBI Taxonomy" id="1613"/>
    <lineage>
        <taxon>Bacteria</taxon>
        <taxon>Bacillati</taxon>
        <taxon>Bacillota</taxon>
        <taxon>Bacilli</taxon>
        <taxon>Lactobacillales</taxon>
        <taxon>Lactobacillaceae</taxon>
        <taxon>Limosilactobacillus</taxon>
    </lineage>
</organism>
<evidence type="ECO:0000256" key="2">
    <source>
        <dbReference type="ARBA" id="ARBA00023125"/>
    </source>
</evidence>
<dbReference type="SMART" id="SM00857">
    <property type="entry name" value="Resolvase"/>
    <property type="match status" value="1"/>
</dbReference>
<dbReference type="InterPro" id="IPR006118">
    <property type="entry name" value="Recombinase_CS"/>
</dbReference>